<dbReference type="AlphaFoldDB" id="A0A3R9M8Q0"/>
<comment type="caution">
    <text evidence="1">The sequence shown here is derived from an EMBL/GenBank/DDBJ whole genome shotgun (WGS) entry which is preliminary data.</text>
</comment>
<organism evidence="1 2">
    <name type="scientific">Streptococcus cristatus</name>
    <dbReference type="NCBI Taxonomy" id="45634"/>
    <lineage>
        <taxon>Bacteria</taxon>
        <taxon>Bacillati</taxon>
        <taxon>Bacillota</taxon>
        <taxon>Bacilli</taxon>
        <taxon>Lactobacillales</taxon>
        <taxon>Streptococcaceae</taxon>
        <taxon>Streptococcus</taxon>
    </lineage>
</organism>
<name>A0A3R9M8Q0_STRCR</name>
<dbReference type="Proteomes" id="UP000278843">
    <property type="component" value="Unassembled WGS sequence"/>
</dbReference>
<evidence type="ECO:0000313" key="1">
    <source>
        <dbReference type="EMBL" id="RSJ97173.1"/>
    </source>
</evidence>
<gene>
    <name evidence="1" type="ORF">D8790_02690</name>
</gene>
<protein>
    <submittedName>
        <fullName evidence="1">Uncharacterized protein</fullName>
    </submittedName>
</protein>
<dbReference type="EMBL" id="RJPU01000001">
    <property type="protein sequence ID" value="RSJ97173.1"/>
    <property type="molecule type" value="Genomic_DNA"/>
</dbReference>
<evidence type="ECO:0000313" key="2">
    <source>
        <dbReference type="Proteomes" id="UP000278843"/>
    </source>
</evidence>
<reference evidence="1 2" key="1">
    <citation type="submission" date="2018-11" db="EMBL/GenBank/DDBJ databases">
        <title>Species Designations Belie Phenotypic and Genotypic Heterogeneity in Oral Streptococci.</title>
        <authorList>
            <person name="Velsko I."/>
        </authorList>
    </citation>
    <scope>NUCLEOTIDE SEQUENCE [LARGE SCALE GENOMIC DNA]</scope>
    <source>
        <strain evidence="1 2">BCC13</strain>
    </source>
</reference>
<accession>A0A3R9M8Q0</accession>
<proteinExistence type="predicted"/>
<sequence length="39" mass="4474">MTNSVSSNRAEKYNIVAFFSVIEAIELGFETTNEFRARM</sequence>